<proteinExistence type="predicted"/>
<sequence>MTATSSRNYSPITGRFIKSLRATSHPLIVPRLHSLKLDVGGSTFEDRSVVDMVRSRWIPGKRTSEELEPQVECLREFTIKFRNRKRYRVCISPWKIWTGME</sequence>
<organism evidence="1 2">
    <name type="scientific">Gymnopus androsaceus JB14</name>
    <dbReference type="NCBI Taxonomy" id="1447944"/>
    <lineage>
        <taxon>Eukaryota</taxon>
        <taxon>Fungi</taxon>
        <taxon>Dikarya</taxon>
        <taxon>Basidiomycota</taxon>
        <taxon>Agaricomycotina</taxon>
        <taxon>Agaricomycetes</taxon>
        <taxon>Agaricomycetidae</taxon>
        <taxon>Agaricales</taxon>
        <taxon>Marasmiineae</taxon>
        <taxon>Omphalotaceae</taxon>
        <taxon>Gymnopus</taxon>
    </lineage>
</organism>
<keyword evidence="2" id="KW-1185">Reference proteome</keyword>
<name>A0A6A4HWY4_9AGAR</name>
<protein>
    <submittedName>
        <fullName evidence="1">Uncharacterized protein</fullName>
    </submittedName>
</protein>
<evidence type="ECO:0000313" key="1">
    <source>
        <dbReference type="EMBL" id="KAE9403842.1"/>
    </source>
</evidence>
<dbReference type="EMBL" id="ML769421">
    <property type="protein sequence ID" value="KAE9403842.1"/>
    <property type="molecule type" value="Genomic_DNA"/>
</dbReference>
<dbReference type="AlphaFoldDB" id="A0A6A4HWY4"/>
<evidence type="ECO:0000313" key="2">
    <source>
        <dbReference type="Proteomes" id="UP000799118"/>
    </source>
</evidence>
<accession>A0A6A4HWY4</accession>
<gene>
    <name evidence="1" type="ORF">BT96DRAFT_451833</name>
</gene>
<dbReference type="Proteomes" id="UP000799118">
    <property type="component" value="Unassembled WGS sequence"/>
</dbReference>
<dbReference type="OrthoDB" id="3266451at2759"/>
<reference evidence="1" key="1">
    <citation type="journal article" date="2019" name="Environ. Microbiol.">
        <title>Fungal ecological strategies reflected in gene transcription - a case study of two litter decomposers.</title>
        <authorList>
            <person name="Barbi F."/>
            <person name="Kohler A."/>
            <person name="Barry K."/>
            <person name="Baskaran P."/>
            <person name="Daum C."/>
            <person name="Fauchery L."/>
            <person name="Ihrmark K."/>
            <person name="Kuo A."/>
            <person name="LaButti K."/>
            <person name="Lipzen A."/>
            <person name="Morin E."/>
            <person name="Grigoriev I.V."/>
            <person name="Henrissat B."/>
            <person name="Lindahl B."/>
            <person name="Martin F."/>
        </authorList>
    </citation>
    <scope>NUCLEOTIDE SEQUENCE</scope>
    <source>
        <strain evidence="1">JB14</strain>
    </source>
</reference>